<dbReference type="EMBL" id="CP001804">
    <property type="protein sequence ID" value="ACY13269.1"/>
    <property type="molecule type" value="Genomic_DNA"/>
</dbReference>
<sequence>MQPLVFIDCETTGLDPEEHEILEIAAIRVHPRTLEEERALVLRVRPERLEDADPEALEVNGYRRRAWADAVSLGDAMSELAPMLEGAVLAGHNVAFDRSFLEAAWDYVGHRPENLDHHALDTATLAFPLLMAGEIDSLSLTPVCAHLGVLRGEEHWAFDDVRACLGVARRLLPAMLAGLV</sequence>
<dbReference type="PANTHER" id="PTHR30231:SF4">
    <property type="entry name" value="PROTEIN NEN2"/>
    <property type="match status" value="1"/>
</dbReference>
<keyword evidence="1" id="KW-0540">Nuclease</keyword>
<dbReference type="Pfam" id="PF00929">
    <property type="entry name" value="RNase_T"/>
    <property type="match status" value="1"/>
</dbReference>
<evidence type="ECO:0000256" key="2">
    <source>
        <dbReference type="ARBA" id="ARBA00022801"/>
    </source>
</evidence>
<keyword evidence="2" id="KW-0378">Hydrolase</keyword>
<accession>D0LLQ2</accession>
<dbReference type="InterPro" id="IPR036397">
    <property type="entry name" value="RNaseH_sf"/>
</dbReference>
<dbReference type="eggNOG" id="COG0847">
    <property type="taxonomic scope" value="Bacteria"/>
</dbReference>
<evidence type="ECO:0000256" key="3">
    <source>
        <dbReference type="ARBA" id="ARBA00022839"/>
    </source>
</evidence>
<dbReference type="Proteomes" id="UP000001880">
    <property type="component" value="Chromosome"/>
</dbReference>
<organism evidence="5 6">
    <name type="scientific">Haliangium ochraceum (strain DSM 14365 / JCM 11303 / SMP-2)</name>
    <dbReference type="NCBI Taxonomy" id="502025"/>
    <lineage>
        <taxon>Bacteria</taxon>
        <taxon>Pseudomonadati</taxon>
        <taxon>Myxococcota</taxon>
        <taxon>Polyangia</taxon>
        <taxon>Haliangiales</taxon>
        <taxon>Kofleriaceae</taxon>
        <taxon>Haliangium</taxon>
    </lineage>
</organism>
<evidence type="ECO:0000313" key="5">
    <source>
        <dbReference type="EMBL" id="ACY13269.1"/>
    </source>
</evidence>
<dbReference type="InterPro" id="IPR013520">
    <property type="entry name" value="Ribonucl_H"/>
</dbReference>
<dbReference type="SUPFAM" id="SSF53098">
    <property type="entry name" value="Ribonuclease H-like"/>
    <property type="match status" value="1"/>
</dbReference>
<name>D0LLQ2_HALO1</name>
<dbReference type="SMART" id="SM00479">
    <property type="entry name" value="EXOIII"/>
    <property type="match status" value="1"/>
</dbReference>
<reference evidence="5 6" key="1">
    <citation type="journal article" date="2010" name="Stand. Genomic Sci.">
        <title>Complete genome sequence of Haliangium ochraceum type strain (SMP-2).</title>
        <authorList>
            <consortium name="US DOE Joint Genome Institute (JGI-PGF)"/>
            <person name="Ivanova N."/>
            <person name="Daum C."/>
            <person name="Lang E."/>
            <person name="Abt B."/>
            <person name="Kopitz M."/>
            <person name="Saunders E."/>
            <person name="Lapidus A."/>
            <person name="Lucas S."/>
            <person name="Glavina Del Rio T."/>
            <person name="Nolan M."/>
            <person name="Tice H."/>
            <person name="Copeland A."/>
            <person name="Cheng J.F."/>
            <person name="Chen F."/>
            <person name="Bruce D."/>
            <person name="Goodwin L."/>
            <person name="Pitluck S."/>
            <person name="Mavromatis K."/>
            <person name="Pati A."/>
            <person name="Mikhailova N."/>
            <person name="Chen A."/>
            <person name="Palaniappan K."/>
            <person name="Land M."/>
            <person name="Hauser L."/>
            <person name="Chang Y.J."/>
            <person name="Jeffries C.D."/>
            <person name="Detter J.C."/>
            <person name="Brettin T."/>
            <person name="Rohde M."/>
            <person name="Goker M."/>
            <person name="Bristow J."/>
            <person name="Markowitz V."/>
            <person name="Eisen J.A."/>
            <person name="Hugenholtz P."/>
            <person name="Kyrpides N.C."/>
            <person name="Klenk H.P."/>
        </authorList>
    </citation>
    <scope>NUCLEOTIDE SEQUENCE [LARGE SCALE GENOMIC DNA]</scope>
    <source>
        <strain evidence="6">DSM 14365 / CIP 107738 / JCM 11303 / AJ 13395 / SMP-2</strain>
    </source>
</reference>
<dbReference type="GO" id="GO:0003676">
    <property type="term" value="F:nucleic acid binding"/>
    <property type="evidence" value="ECO:0007669"/>
    <property type="project" value="InterPro"/>
</dbReference>
<evidence type="ECO:0000313" key="6">
    <source>
        <dbReference type="Proteomes" id="UP000001880"/>
    </source>
</evidence>
<proteinExistence type="predicted"/>
<keyword evidence="3 5" id="KW-0269">Exonuclease</keyword>
<protein>
    <submittedName>
        <fullName evidence="5">Exonuclease RNase T and DNA polymerase III</fullName>
    </submittedName>
</protein>
<dbReference type="STRING" id="502025.Hoch_0637"/>
<dbReference type="Gene3D" id="3.30.420.10">
    <property type="entry name" value="Ribonuclease H-like superfamily/Ribonuclease H"/>
    <property type="match status" value="1"/>
</dbReference>
<dbReference type="OrthoDB" id="9803913at2"/>
<evidence type="ECO:0000259" key="4">
    <source>
        <dbReference type="SMART" id="SM00479"/>
    </source>
</evidence>
<gene>
    <name evidence="5" type="ordered locus">Hoch_0637</name>
</gene>
<dbReference type="HOGENOM" id="CLU_047806_7_2_7"/>
<feature type="domain" description="Exonuclease" evidence="4">
    <location>
        <begin position="3"/>
        <end position="177"/>
    </location>
</feature>
<dbReference type="RefSeq" id="WP_012825896.1">
    <property type="nucleotide sequence ID" value="NC_013440.1"/>
</dbReference>
<keyword evidence="6" id="KW-1185">Reference proteome</keyword>
<dbReference type="InterPro" id="IPR012337">
    <property type="entry name" value="RNaseH-like_sf"/>
</dbReference>
<dbReference type="KEGG" id="hoh:Hoch_0637"/>
<dbReference type="AlphaFoldDB" id="D0LLQ2"/>
<dbReference type="CDD" id="cd06127">
    <property type="entry name" value="DEDDh"/>
    <property type="match status" value="1"/>
</dbReference>
<evidence type="ECO:0000256" key="1">
    <source>
        <dbReference type="ARBA" id="ARBA00022722"/>
    </source>
</evidence>
<dbReference type="PANTHER" id="PTHR30231">
    <property type="entry name" value="DNA POLYMERASE III SUBUNIT EPSILON"/>
    <property type="match status" value="1"/>
</dbReference>
<dbReference type="GO" id="GO:0006259">
    <property type="term" value="P:DNA metabolic process"/>
    <property type="evidence" value="ECO:0007669"/>
    <property type="project" value="UniProtKB-ARBA"/>
</dbReference>
<dbReference type="GO" id="GO:0008408">
    <property type="term" value="F:3'-5' exonuclease activity"/>
    <property type="evidence" value="ECO:0007669"/>
    <property type="project" value="TreeGrafter"/>
</dbReference>